<feature type="region of interest" description="Disordered" evidence="1">
    <location>
        <begin position="1"/>
        <end position="60"/>
    </location>
</feature>
<keyword evidence="3" id="KW-1185">Reference proteome</keyword>
<gene>
    <name evidence="2" type="ORF">AHOG_23735</name>
</gene>
<dbReference type="KEGG" id="ahg:AHOG_23735"/>
<evidence type="ECO:0000313" key="3">
    <source>
        <dbReference type="Proteomes" id="UP000204221"/>
    </source>
</evidence>
<organism evidence="2 3">
    <name type="scientific">Actinoalloteichus hoggarensis</name>
    <dbReference type="NCBI Taxonomy" id="1470176"/>
    <lineage>
        <taxon>Bacteria</taxon>
        <taxon>Bacillati</taxon>
        <taxon>Actinomycetota</taxon>
        <taxon>Actinomycetes</taxon>
        <taxon>Pseudonocardiales</taxon>
        <taxon>Pseudonocardiaceae</taxon>
        <taxon>Actinoalloteichus</taxon>
    </lineage>
</organism>
<reference evidence="2 3" key="1">
    <citation type="submission" date="2017-07" db="EMBL/GenBank/DDBJ databases">
        <title>Complete genome sequence of Actinoalloteichus hoggarensis DSM 45943, type strain of Actinoalloteichus hoggarensis.</title>
        <authorList>
            <person name="Ruckert C."/>
            <person name="Nouioui I."/>
            <person name="Willmese J."/>
            <person name="van Wezel G."/>
            <person name="Klenk H.-P."/>
            <person name="Kalinowski J."/>
            <person name="Zotchev S.B."/>
        </authorList>
    </citation>
    <scope>NUCLEOTIDE SEQUENCE [LARGE SCALE GENOMIC DNA]</scope>
    <source>
        <strain evidence="2 3">DSM 45943</strain>
    </source>
</reference>
<dbReference type="Proteomes" id="UP000204221">
    <property type="component" value="Chromosome"/>
</dbReference>
<evidence type="ECO:0000256" key="1">
    <source>
        <dbReference type="SAM" id="MobiDB-lite"/>
    </source>
</evidence>
<feature type="region of interest" description="Disordered" evidence="1">
    <location>
        <begin position="354"/>
        <end position="373"/>
    </location>
</feature>
<name>A0A221W8X0_9PSEU</name>
<accession>A0A221W8X0</accession>
<evidence type="ECO:0000313" key="2">
    <source>
        <dbReference type="EMBL" id="ASO22355.1"/>
    </source>
</evidence>
<proteinExistence type="predicted"/>
<dbReference type="EMBL" id="CP022521">
    <property type="protein sequence ID" value="ASO22355.1"/>
    <property type="molecule type" value="Genomic_DNA"/>
</dbReference>
<protein>
    <submittedName>
        <fullName evidence="2">Uncharacterized protein</fullName>
    </submittedName>
</protein>
<sequence length="373" mass="40372">MIARTAAVSRTAADRRRAPGGRPRAPGRRTRAVGRGLRRGDGPERPASAPVSRGTGGGPGSGPPLARYFLRVLLDRLVGLAAERLVPERVVLRLVAAFVVEPLLVLLVDRVPVDEELDGLAVLLRVVLRLDGRAAVVVRLDEDEPAGALFAVVDRLVPDFVVLRPVERAEVLRLLDEADEDRLPVVEGLLRLVPDVLRPVVDRVPVERLPLELARLVEDFEVDPDREDGLDSCVVDRAEVLVDRWVGRRGSLRLPSMTSLKFVPGRKAGTVVFLTFTASPVRGFRAVRAALALFSKTPNPEMFTLSPLLTLRTMTSRSSSTAAPAVFLSPRRCESASTSSALFTFGPSRDEQCARSPGSARGACSFRPALASP</sequence>
<dbReference type="AlphaFoldDB" id="A0A221W8X0"/>